<keyword evidence="2" id="KW-1185">Reference proteome</keyword>
<reference evidence="1" key="1">
    <citation type="submission" date="2022-10" db="EMBL/GenBank/DDBJ databases">
        <authorList>
            <person name="Mo P."/>
        </authorList>
    </citation>
    <scope>NUCLEOTIDE SEQUENCE</scope>
    <source>
        <strain evidence="1">HUAS 13-4</strain>
    </source>
</reference>
<gene>
    <name evidence="1" type="ORF">N8I84_40335</name>
</gene>
<sequence>MTLLVSLSTLTAAGFTWMTIRQANTEQQLARDGQVTDRYTAAVANLGDTAEEVRIGGMYALQRIAQDSPRDAPTVVQVLSAYVRSHTPDARKSTAKPDQPANDVQAALTILAAPLIENTPVDLHDADIHGANLRGADLEGANLDGANLGNAHLESTDLHGANLDGANLENAVLDSADLDGANLHVANLKDAHLAGAHLTDAILSGADLFGADLAKAKLHGAILGGPLSAVQRYGPSSIVADLGASDLRGADLSDADLSGVDISGANLDGANLTGAKGYKPLKTPQPSPSTAH</sequence>
<proteinExistence type="predicted"/>
<evidence type="ECO:0000313" key="2">
    <source>
        <dbReference type="Proteomes" id="UP001061298"/>
    </source>
</evidence>
<dbReference type="Proteomes" id="UP001061298">
    <property type="component" value="Chromosome"/>
</dbReference>
<dbReference type="Gene3D" id="2.160.20.80">
    <property type="entry name" value="E3 ubiquitin-protein ligase SopA"/>
    <property type="match status" value="1"/>
</dbReference>
<dbReference type="PANTHER" id="PTHR14136">
    <property type="entry name" value="BTB_POZ DOMAIN-CONTAINING PROTEIN KCTD9"/>
    <property type="match status" value="1"/>
</dbReference>
<dbReference type="InterPro" id="IPR001646">
    <property type="entry name" value="5peptide_repeat"/>
</dbReference>
<name>A0ABY6EG26_9ACTN</name>
<dbReference type="EMBL" id="CP106793">
    <property type="protein sequence ID" value="UXY24231.1"/>
    <property type="molecule type" value="Genomic_DNA"/>
</dbReference>
<evidence type="ECO:0000313" key="1">
    <source>
        <dbReference type="EMBL" id="UXY24231.1"/>
    </source>
</evidence>
<accession>A0ABY6EG26</accession>
<dbReference type="SUPFAM" id="SSF141571">
    <property type="entry name" value="Pentapeptide repeat-like"/>
    <property type="match status" value="1"/>
</dbReference>
<organism evidence="1 2">
    <name type="scientific">Streptomyces cynarae</name>
    <dbReference type="NCBI Taxonomy" id="2981134"/>
    <lineage>
        <taxon>Bacteria</taxon>
        <taxon>Bacillati</taxon>
        <taxon>Actinomycetota</taxon>
        <taxon>Actinomycetes</taxon>
        <taxon>Kitasatosporales</taxon>
        <taxon>Streptomycetaceae</taxon>
        <taxon>Streptomyces</taxon>
    </lineage>
</organism>
<dbReference type="Pfam" id="PF00805">
    <property type="entry name" value="Pentapeptide"/>
    <property type="match status" value="3"/>
</dbReference>
<dbReference type="RefSeq" id="WP_263234468.1">
    <property type="nucleotide sequence ID" value="NZ_CP106793.1"/>
</dbReference>
<protein>
    <submittedName>
        <fullName evidence="1">Pentapeptide repeat-containing protein</fullName>
    </submittedName>
</protein>
<dbReference type="PANTHER" id="PTHR14136:SF17">
    <property type="entry name" value="BTB_POZ DOMAIN-CONTAINING PROTEIN KCTD9"/>
    <property type="match status" value="1"/>
</dbReference>
<dbReference type="InterPro" id="IPR051082">
    <property type="entry name" value="Pentapeptide-BTB/POZ_domain"/>
</dbReference>